<keyword evidence="4" id="KW-0964">Secreted</keyword>
<evidence type="ECO:0000256" key="7">
    <source>
        <dbReference type="ARBA" id="ARBA00023157"/>
    </source>
</evidence>
<evidence type="ECO:0000313" key="12">
    <source>
        <dbReference type="EMBL" id="EHK27044.1"/>
    </source>
</evidence>
<feature type="signal peptide" evidence="10">
    <location>
        <begin position="1"/>
        <end position="18"/>
    </location>
</feature>
<dbReference type="EMBL" id="ABDF02000001">
    <property type="protein sequence ID" value="EHK27044.1"/>
    <property type="molecule type" value="Genomic_DNA"/>
</dbReference>
<reference evidence="12 13" key="1">
    <citation type="journal article" date="2011" name="Genome Biol.">
        <title>Comparative genome sequence analysis underscores mycoparasitism as the ancestral life style of Trichoderma.</title>
        <authorList>
            <person name="Kubicek C.P."/>
            <person name="Herrera-Estrella A."/>
            <person name="Seidl-Seiboth V."/>
            <person name="Martinez D.A."/>
            <person name="Druzhinina I.S."/>
            <person name="Thon M."/>
            <person name="Zeilinger S."/>
            <person name="Casas-Flores S."/>
            <person name="Horwitz B.A."/>
            <person name="Mukherjee P.K."/>
            <person name="Mukherjee M."/>
            <person name="Kredics L."/>
            <person name="Alcaraz L.D."/>
            <person name="Aerts A."/>
            <person name="Antal Z."/>
            <person name="Atanasova L."/>
            <person name="Cervantes-Badillo M.G."/>
            <person name="Challacombe J."/>
            <person name="Chertkov O."/>
            <person name="McCluskey K."/>
            <person name="Coulpier F."/>
            <person name="Deshpande N."/>
            <person name="von Doehren H."/>
            <person name="Ebbole D.J."/>
            <person name="Esquivel-Naranjo E.U."/>
            <person name="Fekete E."/>
            <person name="Flipphi M."/>
            <person name="Glaser F."/>
            <person name="Gomez-Rodriguez E.Y."/>
            <person name="Gruber S."/>
            <person name="Han C."/>
            <person name="Henrissat B."/>
            <person name="Hermosa R."/>
            <person name="Hernandez-Onate M."/>
            <person name="Karaffa L."/>
            <person name="Kosti I."/>
            <person name="Le Crom S."/>
            <person name="Lindquist E."/>
            <person name="Lucas S."/>
            <person name="Luebeck M."/>
            <person name="Luebeck P.S."/>
            <person name="Margeot A."/>
            <person name="Metz B."/>
            <person name="Misra M."/>
            <person name="Nevalainen H."/>
            <person name="Omann M."/>
            <person name="Packer N."/>
            <person name="Perrone G."/>
            <person name="Uresti-Rivera E.E."/>
            <person name="Salamov A."/>
            <person name="Schmoll M."/>
            <person name="Seiboth B."/>
            <person name="Shapiro H."/>
            <person name="Sukno S."/>
            <person name="Tamayo-Ramos J.A."/>
            <person name="Tisch D."/>
            <person name="Wiest A."/>
            <person name="Wilkinson H.H."/>
            <person name="Zhang M."/>
            <person name="Coutinho P.M."/>
            <person name="Kenerley C.M."/>
            <person name="Monte E."/>
            <person name="Baker S.E."/>
            <person name="Grigoriev I.V."/>
        </authorList>
    </citation>
    <scope>NUCLEOTIDE SEQUENCE [LARGE SCALE GENOMIC DNA]</scope>
    <source>
        <strain evidence="13">Gv29-8 / FGSC 10586</strain>
    </source>
</reference>
<dbReference type="Pfam" id="PF05730">
    <property type="entry name" value="CFEM"/>
    <property type="match status" value="1"/>
</dbReference>
<evidence type="ECO:0000259" key="11">
    <source>
        <dbReference type="PROSITE" id="PS52012"/>
    </source>
</evidence>
<comment type="caution">
    <text evidence="12">The sequence shown here is derived from an EMBL/GenBank/DDBJ whole genome shotgun (WGS) entry which is preliminary data.</text>
</comment>
<dbReference type="InParanoid" id="G9MF78"/>
<dbReference type="GO" id="GO:0046872">
    <property type="term" value="F:metal ion binding"/>
    <property type="evidence" value="ECO:0007669"/>
    <property type="project" value="UniProtKB-UniRule"/>
</dbReference>
<keyword evidence="7 9" id="KW-1015">Disulfide bond</keyword>
<comment type="caution">
    <text evidence="9">Lacks conserved residue(s) required for the propagation of feature annotation.</text>
</comment>
<evidence type="ECO:0000256" key="1">
    <source>
        <dbReference type="ARBA" id="ARBA00004589"/>
    </source>
</evidence>
<evidence type="ECO:0000313" key="13">
    <source>
        <dbReference type="Proteomes" id="UP000007115"/>
    </source>
</evidence>
<sequence>MKTASILIAASMAGAVAAQKLSDYFPECSISCLEQGTTSATDCSLNDAVCFCVQSNYEAIYNAELSCVLKACGADVSVGKSATVIDEDGQFSTWTN</sequence>
<keyword evidence="5" id="KW-0325">Glycoprotein</keyword>
<dbReference type="VEuPathDB" id="FungiDB:TRIVIDRAFT_140013"/>
<keyword evidence="5" id="KW-0336">GPI-anchor</keyword>
<organism evidence="12 13">
    <name type="scientific">Hypocrea virens (strain Gv29-8 / FGSC 10586)</name>
    <name type="common">Gliocladium virens</name>
    <name type="synonym">Trichoderma virens</name>
    <dbReference type="NCBI Taxonomy" id="413071"/>
    <lineage>
        <taxon>Eukaryota</taxon>
        <taxon>Fungi</taxon>
        <taxon>Dikarya</taxon>
        <taxon>Ascomycota</taxon>
        <taxon>Pezizomycotina</taxon>
        <taxon>Sordariomycetes</taxon>
        <taxon>Hypocreomycetidae</taxon>
        <taxon>Hypocreales</taxon>
        <taxon>Hypocreaceae</taxon>
        <taxon>Trichoderma</taxon>
    </lineage>
</organism>
<keyword evidence="9" id="KW-0349">Heme</keyword>
<gene>
    <name evidence="12" type="ORF">TRIVIDRAFT_140013</name>
</gene>
<dbReference type="eggNOG" id="ENOG502RFZM">
    <property type="taxonomic scope" value="Eukaryota"/>
</dbReference>
<keyword evidence="8" id="KW-0449">Lipoprotein</keyword>
<evidence type="ECO:0000256" key="9">
    <source>
        <dbReference type="PROSITE-ProRule" id="PRU01356"/>
    </source>
</evidence>
<evidence type="ECO:0000256" key="10">
    <source>
        <dbReference type="SAM" id="SignalP"/>
    </source>
</evidence>
<dbReference type="Proteomes" id="UP000007115">
    <property type="component" value="Unassembled WGS sequence"/>
</dbReference>
<keyword evidence="13" id="KW-1185">Reference proteome</keyword>
<feature type="disulfide bond" evidence="9">
    <location>
        <begin position="43"/>
        <end position="50"/>
    </location>
</feature>
<dbReference type="InterPro" id="IPR008427">
    <property type="entry name" value="Extracellular_membr_CFEM_dom"/>
</dbReference>
<name>G9MF78_HYPVG</name>
<keyword evidence="9" id="KW-0408">Iron</keyword>
<dbReference type="STRING" id="413071.G9MF78"/>
<feature type="chain" id="PRO_5003523558" description="CFEM domain-containing protein" evidence="10">
    <location>
        <begin position="19"/>
        <end position="96"/>
    </location>
</feature>
<dbReference type="OrthoDB" id="3767534at2759"/>
<evidence type="ECO:0000256" key="6">
    <source>
        <dbReference type="ARBA" id="ARBA00022729"/>
    </source>
</evidence>
<dbReference type="RefSeq" id="XP_013961260.1">
    <property type="nucleotide sequence ID" value="XM_014105785.1"/>
</dbReference>
<evidence type="ECO:0000256" key="2">
    <source>
        <dbReference type="ARBA" id="ARBA00004613"/>
    </source>
</evidence>
<feature type="domain" description="CFEM" evidence="11">
    <location>
        <begin position="1"/>
        <end position="96"/>
    </location>
</feature>
<keyword evidence="5" id="KW-0472">Membrane</keyword>
<evidence type="ECO:0000256" key="3">
    <source>
        <dbReference type="ARBA" id="ARBA00010031"/>
    </source>
</evidence>
<evidence type="ECO:0000256" key="8">
    <source>
        <dbReference type="ARBA" id="ARBA00023288"/>
    </source>
</evidence>
<evidence type="ECO:0000256" key="5">
    <source>
        <dbReference type="ARBA" id="ARBA00022622"/>
    </source>
</evidence>
<evidence type="ECO:0000256" key="4">
    <source>
        <dbReference type="ARBA" id="ARBA00022525"/>
    </source>
</evidence>
<accession>G9MF78</accession>
<dbReference type="PROSITE" id="PS52012">
    <property type="entry name" value="CFEM"/>
    <property type="match status" value="1"/>
</dbReference>
<proteinExistence type="inferred from homology"/>
<dbReference type="HOGENOM" id="CLU_063084_6_2_1"/>
<dbReference type="AlphaFoldDB" id="G9MF78"/>
<keyword evidence="6 10" id="KW-0732">Signal</keyword>
<keyword evidence="9" id="KW-0479">Metal-binding</keyword>
<comment type="subcellular location">
    <subcellularLocation>
        <location evidence="1">Membrane</location>
        <topology evidence="1">Lipid-anchor</topology>
        <topology evidence="1">GPI-anchor</topology>
    </subcellularLocation>
    <subcellularLocation>
        <location evidence="2">Secreted</location>
    </subcellularLocation>
</comment>
<protein>
    <recommendedName>
        <fullName evidence="11">CFEM domain-containing protein</fullName>
    </recommendedName>
</protein>
<dbReference type="GO" id="GO:0098552">
    <property type="term" value="C:side of membrane"/>
    <property type="evidence" value="ECO:0007669"/>
    <property type="project" value="UniProtKB-KW"/>
</dbReference>
<dbReference type="OMA" id="EIPACAQ"/>
<comment type="similarity">
    <text evidence="3">Belongs to the RBT5 family.</text>
</comment>
<feature type="binding site" description="axial binding residue" evidence="9">
    <location>
        <position position="47"/>
    </location>
    <ligand>
        <name>heme</name>
        <dbReference type="ChEBI" id="CHEBI:30413"/>
    </ligand>
    <ligandPart>
        <name>Fe</name>
        <dbReference type="ChEBI" id="CHEBI:18248"/>
    </ligandPart>
</feature>
<dbReference type="GeneID" id="25787804"/>
<dbReference type="GO" id="GO:0005576">
    <property type="term" value="C:extracellular region"/>
    <property type="evidence" value="ECO:0007669"/>
    <property type="project" value="UniProtKB-SubCell"/>
</dbReference>